<dbReference type="AlphaFoldDB" id="A0A517XWJ4"/>
<gene>
    <name evidence="1" type="ORF">ETAA1_38400</name>
</gene>
<evidence type="ECO:0000313" key="2">
    <source>
        <dbReference type="Proteomes" id="UP000319576"/>
    </source>
</evidence>
<dbReference type="EMBL" id="CP036273">
    <property type="protein sequence ID" value="QDU21867.1"/>
    <property type="molecule type" value="Genomic_DNA"/>
</dbReference>
<protein>
    <submittedName>
        <fullName evidence="1">Uncharacterized protein</fullName>
    </submittedName>
</protein>
<dbReference type="KEGG" id="uli:ETAA1_38400"/>
<organism evidence="1 2">
    <name type="scientific">Urbifossiella limnaea</name>
    <dbReference type="NCBI Taxonomy" id="2528023"/>
    <lineage>
        <taxon>Bacteria</taxon>
        <taxon>Pseudomonadati</taxon>
        <taxon>Planctomycetota</taxon>
        <taxon>Planctomycetia</taxon>
        <taxon>Gemmatales</taxon>
        <taxon>Gemmataceae</taxon>
        <taxon>Urbifossiella</taxon>
    </lineage>
</organism>
<reference evidence="1 2" key="1">
    <citation type="submission" date="2019-02" db="EMBL/GenBank/DDBJ databases">
        <title>Deep-cultivation of Planctomycetes and their phenomic and genomic characterization uncovers novel biology.</title>
        <authorList>
            <person name="Wiegand S."/>
            <person name="Jogler M."/>
            <person name="Boedeker C."/>
            <person name="Pinto D."/>
            <person name="Vollmers J."/>
            <person name="Rivas-Marin E."/>
            <person name="Kohn T."/>
            <person name="Peeters S.H."/>
            <person name="Heuer A."/>
            <person name="Rast P."/>
            <person name="Oberbeckmann S."/>
            <person name="Bunk B."/>
            <person name="Jeske O."/>
            <person name="Meyerdierks A."/>
            <person name="Storesund J.E."/>
            <person name="Kallscheuer N."/>
            <person name="Luecker S."/>
            <person name="Lage O.M."/>
            <person name="Pohl T."/>
            <person name="Merkel B.J."/>
            <person name="Hornburger P."/>
            <person name="Mueller R.-W."/>
            <person name="Bruemmer F."/>
            <person name="Labrenz M."/>
            <person name="Spormann A.M."/>
            <person name="Op den Camp H."/>
            <person name="Overmann J."/>
            <person name="Amann R."/>
            <person name="Jetten M.S.M."/>
            <person name="Mascher T."/>
            <person name="Medema M.H."/>
            <person name="Devos D.P."/>
            <person name="Kaster A.-K."/>
            <person name="Ovreas L."/>
            <person name="Rohde M."/>
            <person name="Galperin M.Y."/>
            <person name="Jogler C."/>
        </authorList>
    </citation>
    <scope>NUCLEOTIDE SEQUENCE [LARGE SCALE GENOMIC DNA]</scope>
    <source>
        <strain evidence="1 2">ETA_A1</strain>
    </source>
</reference>
<sequence>MRCKPIPLIPLGHLQALYDYEAEEARVLALDLRESGLHFRSEPVRVLVQQTARFGFHHMKVGEELGTGEVLQVVPPRLLATQPENLRRRV</sequence>
<evidence type="ECO:0000313" key="1">
    <source>
        <dbReference type="EMBL" id="QDU21867.1"/>
    </source>
</evidence>
<proteinExistence type="predicted"/>
<name>A0A517XWJ4_9BACT</name>
<dbReference type="RefSeq" id="WP_145241145.1">
    <property type="nucleotide sequence ID" value="NZ_CP036273.1"/>
</dbReference>
<accession>A0A517XWJ4</accession>
<dbReference type="Proteomes" id="UP000319576">
    <property type="component" value="Chromosome"/>
</dbReference>
<dbReference type="OrthoDB" id="3275594at2"/>
<keyword evidence="2" id="KW-1185">Reference proteome</keyword>